<dbReference type="SMART" id="SM00028">
    <property type="entry name" value="TPR"/>
    <property type="match status" value="3"/>
</dbReference>
<feature type="repeat" description="TPR" evidence="1">
    <location>
        <begin position="188"/>
        <end position="221"/>
    </location>
</feature>
<feature type="chain" id="PRO_5045542770" evidence="2">
    <location>
        <begin position="21"/>
        <end position="242"/>
    </location>
</feature>
<evidence type="ECO:0000256" key="1">
    <source>
        <dbReference type="PROSITE-ProRule" id="PRU00339"/>
    </source>
</evidence>
<gene>
    <name evidence="3" type="ORF">MOV92_01250</name>
</gene>
<dbReference type="PROSITE" id="PS50005">
    <property type="entry name" value="TPR"/>
    <property type="match status" value="1"/>
</dbReference>
<dbReference type="SUPFAM" id="SSF48452">
    <property type="entry name" value="TPR-like"/>
    <property type="match status" value="1"/>
</dbReference>
<accession>A0ABY3XBD9</accession>
<keyword evidence="1" id="KW-0802">TPR repeat</keyword>
<sequence>MLTRMSLLFALSAVAPVLPAAEVTQIVTDLAYKADEYPGSEYRRGVDQASAYVREGRPSAAWNVLQPGMLYCDGKRNTETEIFYSVADKAEERELRDRAPPGTTVTFVDWACPLTYKQAAFLAIDTNEPERARALLDRAEAIAPHWADVLAERAYLTGHQGDWPGALALYRKAQALAQRYSASAQTRALILRGIGYALVEAGDLDGAAQAYRDSLKLDPDSEVGKKELQYIQERKAAADRSD</sequence>
<name>A0ABY3XBD9_9GAMM</name>
<dbReference type="Gene3D" id="1.25.40.10">
    <property type="entry name" value="Tetratricopeptide repeat domain"/>
    <property type="match status" value="1"/>
</dbReference>
<dbReference type="RefSeq" id="WP_148648692.1">
    <property type="nucleotide sequence ID" value="NZ_CP011131.1"/>
</dbReference>
<reference evidence="3 4" key="1">
    <citation type="submission" date="2022-03" db="EMBL/GenBank/DDBJ databases">
        <title>Complete genome sequence of Lysobacter capsici VKM B-2533 and Lysobacter gummosus 10.1.1, promising sources of lytic agents.</title>
        <authorList>
            <person name="Tarlachkov S.V."/>
            <person name="Kudryakova I.V."/>
            <person name="Afoshin A.S."/>
            <person name="Leontyevskaya E.A."/>
            <person name="Leontyevskaya N.V."/>
        </authorList>
    </citation>
    <scope>NUCLEOTIDE SEQUENCE [LARGE SCALE GENOMIC DNA]</scope>
    <source>
        <strain evidence="3 4">10.1.1</strain>
    </source>
</reference>
<dbReference type="InterPro" id="IPR019734">
    <property type="entry name" value="TPR_rpt"/>
</dbReference>
<evidence type="ECO:0000256" key="2">
    <source>
        <dbReference type="SAM" id="SignalP"/>
    </source>
</evidence>
<evidence type="ECO:0000313" key="3">
    <source>
        <dbReference type="EMBL" id="UNP29943.1"/>
    </source>
</evidence>
<keyword evidence="4" id="KW-1185">Reference proteome</keyword>
<dbReference type="EMBL" id="CP093547">
    <property type="protein sequence ID" value="UNP29943.1"/>
    <property type="molecule type" value="Genomic_DNA"/>
</dbReference>
<proteinExistence type="predicted"/>
<evidence type="ECO:0000313" key="4">
    <source>
        <dbReference type="Proteomes" id="UP000829194"/>
    </source>
</evidence>
<dbReference type="Proteomes" id="UP000829194">
    <property type="component" value="Chromosome"/>
</dbReference>
<protein>
    <submittedName>
        <fullName evidence="3">Tetratricopeptide repeat protein</fullName>
    </submittedName>
</protein>
<keyword evidence="2" id="KW-0732">Signal</keyword>
<organism evidence="3 4">
    <name type="scientific">Lysobacter gummosus</name>
    <dbReference type="NCBI Taxonomy" id="262324"/>
    <lineage>
        <taxon>Bacteria</taxon>
        <taxon>Pseudomonadati</taxon>
        <taxon>Pseudomonadota</taxon>
        <taxon>Gammaproteobacteria</taxon>
        <taxon>Lysobacterales</taxon>
        <taxon>Lysobacteraceae</taxon>
        <taxon>Lysobacter</taxon>
    </lineage>
</organism>
<dbReference type="InterPro" id="IPR011990">
    <property type="entry name" value="TPR-like_helical_dom_sf"/>
</dbReference>
<feature type="signal peptide" evidence="2">
    <location>
        <begin position="1"/>
        <end position="20"/>
    </location>
</feature>